<dbReference type="Proteomes" id="UP000019376">
    <property type="component" value="Unassembled WGS sequence"/>
</dbReference>
<evidence type="ECO:0000313" key="1">
    <source>
        <dbReference type="EMBL" id="EPS25164.1"/>
    </source>
</evidence>
<gene>
    <name evidence="1" type="ORF">PDE_00095</name>
</gene>
<dbReference type="EMBL" id="KB644408">
    <property type="protein sequence ID" value="EPS25164.1"/>
    <property type="molecule type" value="Genomic_DNA"/>
</dbReference>
<evidence type="ECO:0000313" key="2">
    <source>
        <dbReference type="Proteomes" id="UP000019376"/>
    </source>
</evidence>
<sequence length="90" mass="9925">MQTDAQNQLGSLGETSCGQPIRTDALKFRHAGVPWVVSSWAVNIDPCSQARKIDQNHGECTRRDGHRILILSTLIVGDEKDATSPPMRKI</sequence>
<dbReference type="HOGENOM" id="CLU_2441559_0_0_1"/>
<reference evidence="1 2" key="1">
    <citation type="journal article" date="2013" name="PLoS ONE">
        <title>Genomic and secretomic analyses reveal unique features of the lignocellulolytic enzyme system of Penicillium decumbens.</title>
        <authorList>
            <person name="Liu G."/>
            <person name="Zhang L."/>
            <person name="Wei X."/>
            <person name="Zou G."/>
            <person name="Qin Y."/>
            <person name="Ma L."/>
            <person name="Li J."/>
            <person name="Zheng H."/>
            <person name="Wang S."/>
            <person name="Wang C."/>
            <person name="Xun L."/>
            <person name="Zhao G.-P."/>
            <person name="Zhou Z."/>
            <person name="Qu Y."/>
        </authorList>
    </citation>
    <scope>NUCLEOTIDE SEQUENCE [LARGE SCALE GENOMIC DNA]</scope>
    <source>
        <strain evidence="2">114-2 / CGMCC 5302</strain>
    </source>
</reference>
<accession>S7Z4X9</accession>
<keyword evidence="2" id="KW-1185">Reference proteome</keyword>
<name>S7Z4X9_PENO1</name>
<organism evidence="1 2">
    <name type="scientific">Penicillium oxalicum (strain 114-2 / CGMCC 5302)</name>
    <name type="common">Penicillium decumbens</name>
    <dbReference type="NCBI Taxonomy" id="933388"/>
    <lineage>
        <taxon>Eukaryota</taxon>
        <taxon>Fungi</taxon>
        <taxon>Dikarya</taxon>
        <taxon>Ascomycota</taxon>
        <taxon>Pezizomycotina</taxon>
        <taxon>Eurotiomycetes</taxon>
        <taxon>Eurotiomycetidae</taxon>
        <taxon>Eurotiales</taxon>
        <taxon>Aspergillaceae</taxon>
        <taxon>Penicillium</taxon>
    </lineage>
</organism>
<proteinExistence type="predicted"/>
<protein>
    <submittedName>
        <fullName evidence="1">Uncharacterized protein</fullName>
    </submittedName>
</protein>
<dbReference type="AlphaFoldDB" id="S7Z4X9"/>